<keyword evidence="3" id="KW-1185">Reference proteome</keyword>
<reference evidence="4" key="1">
    <citation type="submission" date="2017-02" db="UniProtKB">
        <authorList>
            <consortium name="WormBaseParasite"/>
        </authorList>
    </citation>
    <scope>IDENTIFICATION</scope>
</reference>
<dbReference type="Proteomes" id="UP000268014">
    <property type="component" value="Unassembled WGS sequence"/>
</dbReference>
<feature type="compositionally biased region" description="Basic and acidic residues" evidence="1">
    <location>
        <begin position="145"/>
        <end position="154"/>
    </location>
</feature>
<sequence>MADTEFYRKYGSEYLRRIQEKQEGPKPDLEAERQAYTLFYRKKVKKGNESGTRFHVEQIPERFTELRGFVSPLGSECGPLDAEQTRSQKYYENIINGDIDEEELQEVKEWEENSRREFEEARSRSKHDIPEQHLWTTEPLSSDIRSFDQKDDGA</sequence>
<accession>A0A0N4X9W7</accession>
<evidence type="ECO:0000313" key="4">
    <source>
        <dbReference type="WBParaSite" id="HPLM_0002116201-mRNA-1"/>
    </source>
</evidence>
<feature type="region of interest" description="Disordered" evidence="1">
    <location>
        <begin position="112"/>
        <end position="154"/>
    </location>
</feature>
<reference evidence="2 3" key="2">
    <citation type="submission" date="2018-11" db="EMBL/GenBank/DDBJ databases">
        <authorList>
            <consortium name="Pathogen Informatics"/>
        </authorList>
    </citation>
    <scope>NUCLEOTIDE SEQUENCE [LARGE SCALE GENOMIC DNA]</scope>
    <source>
        <strain evidence="2 3">MHpl1</strain>
    </source>
</reference>
<organism evidence="4">
    <name type="scientific">Haemonchus placei</name>
    <name type="common">Barber's pole worm</name>
    <dbReference type="NCBI Taxonomy" id="6290"/>
    <lineage>
        <taxon>Eukaryota</taxon>
        <taxon>Metazoa</taxon>
        <taxon>Ecdysozoa</taxon>
        <taxon>Nematoda</taxon>
        <taxon>Chromadorea</taxon>
        <taxon>Rhabditida</taxon>
        <taxon>Rhabditina</taxon>
        <taxon>Rhabditomorpha</taxon>
        <taxon>Strongyloidea</taxon>
        <taxon>Trichostrongylidae</taxon>
        <taxon>Haemonchus</taxon>
    </lineage>
</organism>
<gene>
    <name evidence="2" type="ORF">HPLM_LOCUS21151</name>
</gene>
<name>A0A0N4X9W7_HAEPC</name>
<evidence type="ECO:0000313" key="3">
    <source>
        <dbReference type="Proteomes" id="UP000268014"/>
    </source>
</evidence>
<dbReference type="EMBL" id="UZAF01023028">
    <property type="protein sequence ID" value="VDO88185.1"/>
    <property type="molecule type" value="Genomic_DNA"/>
</dbReference>
<protein>
    <submittedName>
        <fullName evidence="4">DUF2052 domain-containing protein</fullName>
    </submittedName>
</protein>
<dbReference type="WBParaSite" id="HPLM_0002116201-mRNA-1">
    <property type="protein sequence ID" value="HPLM_0002116201-mRNA-1"/>
    <property type="gene ID" value="HPLM_0002116201"/>
</dbReference>
<feature type="compositionally biased region" description="Polar residues" evidence="1">
    <location>
        <begin position="134"/>
        <end position="144"/>
    </location>
</feature>
<evidence type="ECO:0000313" key="2">
    <source>
        <dbReference type="EMBL" id="VDO88185.1"/>
    </source>
</evidence>
<evidence type="ECO:0000256" key="1">
    <source>
        <dbReference type="SAM" id="MobiDB-lite"/>
    </source>
</evidence>
<feature type="compositionally biased region" description="Basic and acidic residues" evidence="1">
    <location>
        <begin position="112"/>
        <end position="131"/>
    </location>
</feature>
<dbReference type="OrthoDB" id="5861819at2759"/>
<proteinExistence type="predicted"/>
<dbReference type="AlphaFoldDB" id="A0A0N4X9W7"/>